<keyword evidence="8" id="KW-0408">Iron</keyword>
<dbReference type="Gene3D" id="1.10.30.20">
    <property type="entry name" value="Bacterial XPD DNA helicase, FeS cluster domain"/>
    <property type="match status" value="1"/>
</dbReference>
<dbReference type="GO" id="GO:0003678">
    <property type="term" value="F:DNA helicase activity"/>
    <property type="evidence" value="ECO:0007669"/>
    <property type="project" value="InterPro"/>
</dbReference>
<keyword evidence="12" id="KW-0413">Isomerase</keyword>
<evidence type="ECO:0000256" key="10">
    <source>
        <dbReference type="ARBA" id="ARBA00023125"/>
    </source>
</evidence>
<dbReference type="InterPro" id="IPR014013">
    <property type="entry name" value="Helic_SF1/SF2_ATP-bd_DinG/Rad3"/>
</dbReference>
<protein>
    <submittedName>
        <fullName evidence="15">ATP-dependent helicase</fullName>
    </submittedName>
</protein>
<keyword evidence="3" id="KW-0547">Nucleotide-binding</keyword>
<dbReference type="RefSeq" id="WP_065937609.1">
    <property type="nucleotide sequence ID" value="NZ_CP014924.1"/>
</dbReference>
<dbReference type="Gene3D" id="3.40.50.300">
    <property type="entry name" value="P-loop containing nucleotide triphosphate hydrolases"/>
    <property type="match status" value="2"/>
</dbReference>
<keyword evidence="2" id="KW-0479">Metal-binding</keyword>
<evidence type="ECO:0000256" key="9">
    <source>
        <dbReference type="ARBA" id="ARBA00023014"/>
    </source>
</evidence>
<dbReference type="OrthoDB" id="9765586at2"/>
<dbReference type="SUPFAM" id="SSF52540">
    <property type="entry name" value="P-loop containing nucleoside triphosphate hydrolases"/>
    <property type="match status" value="1"/>
</dbReference>
<keyword evidence="4" id="KW-0227">DNA damage</keyword>
<dbReference type="GO" id="GO:0003677">
    <property type="term" value="F:DNA binding"/>
    <property type="evidence" value="ECO:0007669"/>
    <property type="project" value="UniProtKB-KW"/>
</dbReference>
<feature type="domain" description="Helicase ATP-binding" evidence="14">
    <location>
        <begin position="180"/>
        <end position="426"/>
    </location>
</feature>
<keyword evidence="16" id="KW-1185">Reference proteome</keyword>
<evidence type="ECO:0000313" key="16">
    <source>
        <dbReference type="Proteomes" id="UP000093267"/>
    </source>
</evidence>
<dbReference type="InterPro" id="IPR027417">
    <property type="entry name" value="P-loop_NTPase"/>
</dbReference>
<dbReference type="Pfam" id="PF06733">
    <property type="entry name" value="DEAD_2"/>
    <property type="match status" value="1"/>
</dbReference>
<dbReference type="AlphaFoldDB" id="A0A1B2IYT8"/>
<dbReference type="InterPro" id="IPR011604">
    <property type="entry name" value="PDDEXK-like_dom_sf"/>
</dbReference>
<evidence type="ECO:0000256" key="5">
    <source>
        <dbReference type="ARBA" id="ARBA00022801"/>
    </source>
</evidence>
<proteinExistence type="inferred from homology"/>
<dbReference type="InterPro" id="IPR006555">
    <property type="entry name" value="ATP-dep_Helicase_C"/>
</dbReference>
<keyword evidence="9" id="KW-0411">Iron-sulfur</keyword>
<gene>
    <name evidence="15" type="ORF">AYR63_08850</name>
</gene>
<accession>A0A1B2IYT8</accession>
<evidence type="ECO:0000259" key="14">
    <source>
        <dbReference type="PROSITE" id="PS51193"/>
    </source>
</evidence>
<evidence type="ECO:0000256" key="12">
    <source>
        <dbReference type="ARBA" id="ARBA00023235"/>
    </source>
</evidence>
<evidence type="ECO:0000256" key="2">
    <source>
        <dbReference type="ARBA" id="ARBA00022723"/>
    </source>
</evidence>
<dbReference type="SMART" id="SM00491">
    <property type="entry name" value="HELICc2"/>
    <property type="match status" value="1"/>
</dbReference>
<organism evidence="15 16">
    <name type="scientific">Secundilactobacillus paracollinoides</name>
    <dbReference type="NCBI Taxonomy" id="240427"/>
    <lineage>
        <taxon>Bacteria</taxon>
        <taxon>Bacillati</taxon>
        <taxon>Bacillota</taxon>
        <taxon>Bacilli</taxon>
        <taxon>Lactobacillales</taxon>
        <taxon>Lactobacillaceae</taxon>
        <taxon>Secundilactobacillus</taxon>
    </lineage>
</organism>
<dbReference type="Proteomes" id="UP000093267">
    <property type="component" value="Chromosome"/>
</dbReference>
<evidence type="ECO:0000256" key="8">
    <source>
        <dbReference type="ARBA" id="ARBA00023004"/>
    </source>
</evidence>
<dbReference type="PROSITE" id="PS51193">
    <property type="entry name" value="HELICASE_ATP_BIND_2"/>
    <property type="match status" value="1"/>
</dbReference>
<evidence type="ECO:0000256" key="4">
    <source>
        <dbReference type="ARBA" id="ARBA00022763"/>
    </source>
</evidence>
<keyword evidence="1" id="KW-0004">4Fe-4S</keyword>
<dbReference type="SMART" id="SM00488">
    <property type="entry name" value="DEXDc2"/>
    <property type="match status" value="1"/>
</dbReference>
<sequence>MSVTKIGIRELIEFTLKGGDLNASLNSTNTALEGARIHRMLQSQRGENYQKEYTLDYPITLAGRDLLIHGRADGIILNGDKTVIEEIKTSDLPFEKLPENTLTLYWGQAKMYAFILMTDEGLSSLTLQLTYYQRPTEQVTTKKITYTLAEATTFFDGVTKEYEEWLQLRADLRDQRNASIAPLQFPFDHYRQGQRELAVAVYKAIRLQRELFIEAPTGTGKTISTIFPCIKAMGENQMQRLFYLTAKQSTRHVAEEALTLLAKQDLHLKSITLTAKDTITFPEEADLAPEDNPYMVGYYDRLKPAMKDVLEHEDAITRTTVETYARDHQLDPFEFQLDLSLFCDVIICDYNYLFDPQVYLQRFFAVDHDDDNFFLVDEAHNLVNRARDMYSTELSLAGLQDLIDLSKAQEGKSTPLLSAFRKLRKAFFTFSGPTMAKPTHESVFNSPADDFNKAVDKLSGTISDWLADEQPQNDFTEAVLNYYFACLSYLKIADFYDDTFRTRIMIGDDENRDIVFKQLCLDPSAFLRDSLLKGCGAVLFSATFSPLSYYQRVLGGDTDSLCYQLPSPFPPKHQAILIANYIDTTYRNREASLPDIVASIHTMVAQKTGNYLVFLPSYSYLNTVLQVFQTAFPDVKTIAQTTAMDEYTRRDFLAAFDDDPDETDDDPDETLVGFAILGGIFSEGIDLTADRLIGVGIVSVGLPGISTENDLLRDYFDLQDEPGFEYAYQLPGLNHVLQAAGRLIRTVHDHGVILLMDRRFSAGRYTRYFPPHWQFHRTLYQQDDLAPTIQQFWQMIDAETEAENEDQTHA</sequence>
<dbReference type="InterPro" id="IPR045028">
    <property type="entry name" value="DinG/Rad3-like"/>
</dbReference>
<dbReference type="GO" id="GO:0005524">
    <property type="term" value="F:ATP binding"/>
    <property type="evidence" value="ECO:0007669"/>
    <property type="project" value="UniProtKB-KW"/>
</dbReference>
<name>A0A1B2IYT8_9LACO</name>
<dbReference type="GO" id="GO:0051539">
    <property type="term" value="F:4 iron, 4 sulfur cluster binding"/>
    <property type="evidence" value="ECO:0007669"/>
    <property type="project" value="UniProtKB-KW"/>
</dbReference>
<comment type="similarity">
    <text evidence="13">Belongs to the helicase family. DinG subfamily.</text>
</comment>
<dbReference type="InterPro" id="IPR010614">
    <property type="entry name" value="RAD3-like_helicase_DEAD"/>
</dbReference>
<dbReference type="GO" id="GO:0016818">
    <property type="term" value="F:hydrolase activity, acting on acid anhydrides, in phosphorus-containing anhydrides"/>
    <property type="evidence" value="ECO:0007669"/>
    <property type="project" value="InterPro"/>
</dbReference>
<dbReference type="EMBL" id="CP014924">
    <property type="protein sequence ID" value="ANZ67236.1"/>
    <property type="molecule type" value="Genomic_DNA"/>
</dbReference>
<reference evidence="15 16" key="1">
    <citation type="submission" date="2016-03" db="EMBL/GenBank/DDBJ databases">
        <title>Pediococcus and Lactobacillus from brewery environment - whole genome sequencing and assembly.</title>
        <authorList>
            <person name="Behr J."/>
            <person name="Geissler A.J."/>
            <person name="Vogel R.F."/>
        </authorList>
    </citation>
    <scope>NUCLEOTIDE SEQUENCE [LARGE SCALE GENOMIC DNA]</scope>
    <source>
        <strain evidence="15 16">TMW 1.1995</strain>
    </source>
</reference>
<dbReference type="Gene3D" id="1.10.275.40">
    <property type="match status" value="1"/>
</dbReference>
<dbReference type="GO" id="GO:0046872">
    <property type="term" value="F:metal ion binding"/>
    <property type="evidence" value="ECO:0007669"/>
    <property type="project" value="UniProtKB-KW"/>
</dbReference>
<keyword evidence="10" id="KW-0238">DNA-binding</keyword>
<evidence type="ECO:0000256" key="1">
    <source>
        <dbReference type="ARBA" id="ARBA00022485"/>
    </source>
</evidence>
<dbReference type="STRING" id="240427.AYR62_09525"/>
<dbReference type="InterPro" id="IPR006554">
    <property type="entry name" value="Helicase-like_DEXD_c2"/>
</dbReference>
<dbReference type="InterPro" id="IPR042493">
    <property type="entry name" value="XPD_DNA_FeS"/>
</dbReference>
<dbReference type="Pfam" id="PF13307">
    <property type="entry name" value="Helicase_C_2"/>
    <property type="match status" value="1"/>
</dbReference>
<evidence type="ECO:0000256" key="11">
    <source>
        <dbReference type="ARBA" id="ARBA00023204"/>
    </source>
</evidence>
<evidence type="ECO:0000256" key="6">
    <source>
        <dbReference type="ARBA" id="ARBA00022806"/>
    </source>
</evidence>
<evidence type="ECO:0000313" key="15">
    <source>
        <dbReference type="EMBL" id="ANZ67236.1"/>
    </source>
</evidence>
<keyword evidence="5" id="KW-0378">Hydrolase</keyword>
<keyword evidence="11" id="KW-0234">DNA repair</keyword>
<dbReference type="PANTHER" id="PTHR11472">
    <property type="entry name" value="DNA REPAIR DEAD HELICASE RAD3/XP-D SUBFAMILY MEMBER"/>
    <property type="match status" value="1"/>
</dbReference>
<evidence type="ECO:0000256" key="13">
    <source>
        <dbReference type="ARBA" id="ARBA00038058"/>
    </source>
</evidence>
<dbReference type="Gene3D" id="3.90.320.10">
    <property type="match status" value="1"/>
</dbReference>
<keyword evidence="7" id="KW-0067">ATP-binding</keyword>
<evidence type="ECO:0000256" key="3">
    <source>
        <dbReference type="ARBA" id="ARBA00022741"/>
    </source>
</evidence>
<evidence type="ECO:0000256" key="7">
    <source>
        <dbReference type="ARBA" id="ARBA00022840"/>
    </source>
</evidence>
<keyword evidence="6 15" id="KW-0347">Helicase</keyword>
<dbReference type="GO" id="GO:0006281">
    <property type="term" value="P:DNA repair"/>
    <property type="evidence" value="ECO:0007669"/>
    <property type="project" value="UniProtKB-KW"/>
</dbReference>
<dbReference type="PANTHER" id="PTHR11472:SF34">
    <property type="entry name" value="REGULATOR OF TELOMERE ELONGATION HELICASE 1"/>
    <property type="match status" value="1"/>
</dbReference>